<gene>
    <name evidence="1" type="ORF">JI739_07755</name>
</gene>
<reference evidence="1" key="1">
    <citation type="submission" date="2021-01" db="EMBL/GenBank/DDBJ databases">
        <title>Ramlibacter sp. strain AW1 16S ribosomal RNA gene Genome sequencing and assembly.</title>
        <authorList>
            <person name="Kang M."/>
        </authorList>
    </citation>
    <scope>NUCLEOTIDE SEQUENCE</scope>
    <source>
        <strain evidence="1">AW1</strain>
    </source>
</reference>
<evidence type="ECO:0000313" key="2">
    <source>
        <dbReference type="Proteomes" id="UP000613011"/>
    </source>
</evidence>
<evidence type="ECO:0000313" key="1">
    <source>
        <dbReference type="EMBL" id="MBL0420235.1"/>
    </source>
</evidence>
<sequence>MKPDSLVHLAWHLGVAPSNITKLARRGMPTDDVEAAHEWRARNVGVYIRARPGETDLLREAKTLGVAAVGRPDAVEALRNHYLSLPYHLQLRVRLPMAAWDALTGFTPDGNAQ</sequence>
<dbReference type="RefSeq" id="WP_201683220.1">
    <property type="nucleotide sequence ID" value="NZ_JAEQNA010000001.1"/>
</dbReference>
<comment type="caution">
    <text evidence="1">The sequence shown here is derived from an EMBL/GenBank/DDBJ whole genome shotgun (WGS) entry which is preliminary data.</text>
</comment>
<keyword evidence="2" id="KW-1185">Reference proteome</keyword>
<proteinExistence type="predicted"/>
<protein>
    <submittedName>
        <fullName evidence="1">Uncharacterized protein</fullName>
    </submittedName>
</protein>
<dbReference type="Proteomes" id="UP000613011">
    <property type="component" value="Unassembled WGS sequence"/>
</dbReference>
<organism evidence="1 2">
    <name type="scientific">Ramlibacter aurantiacus</name>
    <dbReference type="NCBI Taxonomy" id="2801330"/>
    <lineage>
        <taxon>Bacteria</taxon>
        <taxon>Pseudomonadati</taxon>
        <taxon>Pseudomonadota</taxon>
        <taxon>Betaproteobacteria</taxon>
        <taxon>Burkholderiales</taxon>
        <taxon>Comamonadaceae</taxon>
        <taxon>Ramlibacter</taxon>
    </lineage>
</organism>
<dbReference type="AlphaFoldDB" id="A0A936ZMX3"/>
<name>A0A936ZMX3_9BURK</name>
<dbReference type="EMBL" id="JAEQNA010000001">
    <property type="protein sequence ID" value="MBL0420235.1"/>
    <property type="molecule type" value="Genomic_DNA"/>
</dbReference>
<accession>A0A936ZMX3</accession>